<evidence type="ECO:0000256" key="1">
    <source>
        <dbReference type="SAM" id="MobiDB-lite"/>
    </source>
</evidence>
<organism evidence="3 4">
    <name type="scientific">Cirrhinus molitorella</name>
    <name type="common">mud carp</name>
    <dbReference type="NCBI Taxonomy" id="172907"/>
    <lineage>
        <taxon>Eukaryota</taxon>
        <taxon>Metazoa</taxon>
        <taxon>Chordata</taxon>
        <taxon>Craniata</taxon>
        <taxon>Vertebrata</taxon>
        <taxon>Euteleostomi</taxon>
        <taxon>Actinopterygii</taxon>
        <taxon>Neopterygii</taxon>
        <taxon>Teleostei</taxon>
        <taxon>Ostariophysi</taxon>
        <taxon>Cypriniformes</taxon>
        <taxon>Cyprinidae</taxon>
        <taxon>Labeoninae</taxon>
        <taxon>Labeonini</taxon>
        <taxon>Cirrhinus</taxon>
    </lineage>
</organism>
<keyword evidence="4" id="KW-1185">Reference proteome</keyword>
<feature type="region of interest" description="Disordered" evidence="1">
    <location>
        <begin position="120"/>
        <end position="141"/>
    </location>
</feature>
<dbReference type="AlphaFoldDB" id="A0AA88PYN5"/>
<evidence type="ECO:0000313" key="4">
    <source>
        <dbReference type="Proteomes" id="UP001187343"/>
    </source>
</evidence>
<feature type="domain" description="C-type lectin" evidence="2">
    <location>
        <begin position="1"/>
        <end position="110"/>
    </location>
</feature>
<comment type="caution">
    <text evidence="3">The sequence shown here is derived from an EMBL/GenBank/DDBJ whole genome shotgun (WGS) entry which is preliminary data.</text>
</comment>
<dbReference type="InterPro" id="IPR016187">
    <property type="entry name" value="CTDL_fold"/>
</dbReference>
<dbReference type="Gene3D" id="3.10.100.10">
    <property type="entry name" value="Mannose-Binding Protein A, subunit A"/>
    <property type="match status" value="1"/>
</dbReference>
<sequence length="141" mass="16166">MTWNSASKHCKTHFYDLSTFTNVNEEQQFLEDAAYQPSDAWVGLYKVSGVWQWSGGHWFWVSGDVLDYKDWYQNQQPQCPARNLRCGALDKKTQNWIHRDCEEKLNFLCSAQAVPQVVPQTTVDSTPPAHLTSPSPKKTVS</sequence>
<dbReference type="EMBL" id="JAUYZG010000006">
    <property type="protein sequence ID" value="KAK2905358.1"/>
    <property type="molecule type" value="Genomic_DNA"/>
</dbReference>
<accession>A0AA88PYN5</accession>
<dbReference type="CDD" id="cd00037">
    <property type="entry name" value="CLECT"/>
    <property type="match status" value="1"/>
</dbReference>
<dbReference type="PROSITE" id="PS50041">
    <property type="entry name" value="C_TYPE_LECTIN_2"/>
    <property type="match status" value="1"/>
</dbReference>
<evidence type="ECO:0000259" key="2">
    <source>
        <dbReference type="PROSITE" id="PS50041"/>
    </source>
</evidence>
<proteinExistence type="predicted"/>
<dbReference type="InterPro" id="IPR001304">
    <property type="entry name" value="C-type_lectin-like"/>
</dbReference>
<dbReference type="InterPro" id="IPR016186">
    <property type="entry name" value="C-type_lectin-like/link_sf"/>
</dbReference>
<protein>
    <recommendedName>
        <fullName evidence="2">C-type lectin domain-containing protein</fullName>
    </recommendedName>
</protein>
<reference evidence="3" key="1">
    <citation type="submission" date="2023-08" db="EMBL/GenBank/DDBJ databases">
        <title>Chromosome-level Genome Assembly of mud carp (Cirrhinus molitorella).</title>
        <authorList>
            <person name="Liu H."/>
        </authorList>
    </citation>
    <scope>NUCLEOTIDE SEQUENCE</scope>
    <source>
        <strain evidence="3">Prfri</strain>
        <tissue evidence="3">Muscle</tissue>
    </source>
</reference>
<dbReference type="PANTHER" id="PTHR45784">
    <property type="entry name" value="C-TYPE LECTIN DOMAIN FAMILY 20 MEMBER A-RELATED"/>
    <property type="match status" value="1"/>
</dbReference>
<gene>
    <name evidence="3" type="ORF">Q8A67_007157</name>
</gene>
<dbReference type="Pfam" id="PF00059">
    <property type="entry name" value="Lectin_C"/>
    <property type="match status" value="1"/>
</dbReference>
<dbReference type="Proteomes" id="UP001187343">
    <property type="component" value="Unassembled WGS sequence"/>
</dbReference>
<feature type="compositionally biased region" description="Polar residues" evidence="1">
    <location>
        <begin position="132"/>
        <end position="141"/>
    </location>
</feature>
<name>A0AA88PYN5_9TELE</name>
<evidence type="ECO:0000313" key="3">
    <source>
        <dbReference type="EMBL" id="KAK2905358.1"/>
    </source>
</evidence>
<dbReference type="SUPFAM" id="SSF56436">
    <property type="entry name" value="C-type lectin-like"/>
    <property type="match status" value="1"/>
</dbReference>
<dbReference type="PANTHER" id="PTHR45784:SF8">
    <property type="entry name" value="C-TYPE MANNOSE RECEPTOR 2-RELATED"/>
    <property type="match status" value="1"/>
</dbReference>